<reference evidence="2 3" key="1">
    <citation type="journal article" date="2019" name="Nat. Microbiol.">
        <title>Mediterranean grassland soil C-N compound turnover is dependent on rainfall and depth, and is mediated by genomically divergent microorganisms.</title>
        <authorList>
            <person name="Diamond S."/>
            <person name="Andeer P.F."/>
            <person name="Li Z."/>
            <person name="Crits-Christoph A."/>
            <person name="Burstein D."/>
            <person name="Anantharaman K."/>
            <person name="Lane K.R."/>
            <person name="Thomas B.C."/>
            <person name="Pan C."/>
            <person name="Northen T.R."/>
            <person name="Banfield J.F."/>
        </authorList>
    </citation>
    <scope>NUCLEOTIDE SEQUENCE [LARGE SCALE GENOMIC DNA]</scope>
    <source>
        <strain evidence="2">WS_11</strain>
    </source>
</reference>
<dbReference type="EMBL" id="VBPB01000090">
    <property type="protein sequence ID" value="TMQ72862.1"/>
    <property type="molecule type" value="Genomic_DNA"/>
</dbReference>
<dbReference type="InterPro" id="IPR014756">
    <property type="entry name" value="Ig_E-set"/>
</dbReference>
<dbReference type="Gene3D" id="2.60.40.4070">
    <property type="match status" value="1"/>
</dbReference>
<dbReference type="InterPro" id="IPR013783">
    <property type="entry name" value="Ig-like_fold"/>
</dbReference>
<evidence type="ECO:0000313" key="2">
    <source>
        <dbReference type="EMBL" id="TMQ72862.1"/>
    </source>
</evidence>
<dbReference type="Proteomes" id="UP000319771">
    <property type="component" value="Unassembled WGS sequence"/>
</dbReference>
<comment type="caution">
    <text evidence="2">The sequence shown here is derived from an EMBL/GenBank/DDBJ whole genome shotgun (WGS) entry which is preliminary data.</text>
</comment>
<dbReference type="SUPFAM" id="SSF117281">
    <property type="entry name" value="Kelch motif"/>
    <property type="match status" value="1"/>
</dbReference>
<dbReference type="InterPro" id="IPR015915">
    <property type="entry name" value="Kelch-typ_b-propeller"/>
</dbReference>
<dbReference type="InterPro" id="IPR026444">
    <property type="entry name" value="Secre_tail"/>
</dbReference>
<dbReference type="InterPro" id="IPR037293">
    <property type="entry name" value="Gal_Oxidase_central_sf"/>
</dbReference>
<dbReference type="InterPro" id="IPR036116">
    <property type="entry name" value="FN3_sf"/>
</dbReference>
<dbReference type="NCBIfam" id="TIGR04183">
    <property type="entry name" value="Por_Secre_tail"/>
    <property type="match status" value="1"/>
</dbReference>
<dbReference type="InterPro" id="IPR015202">
    <property type="entry name" value="GO-like_E_set"/>
</dbReference>
<dbReference type="Pfam" id="PF09118">
    <property type="entry name" value="GO-like_E_set"/>
    <property type="match status" value="1"/>
</dbReference>
<dbReference type="PANTHER" id="PTHR32208">
    <property type="entry name" value="SECRETED PROTEIN-RELATED"/>
    <property type="match status" value="1"/>
</dbReference>
<dbReference type="Gene3D" id="2.60.40.10">
    <property type="entry name" value="Immunoglobulins"/>
    <property type="match status" value="2"/>
</dbReference>
<evidence type="ECO:0000259" key="1">
    <source>
        <dbReference type="Pfam" id="PF09118"/>
    </source>
</evidence>
<gene>
    <name evidence="2" type="ORF">E6K81_06250</name>
</gene>
<dbReference type="SUPFAM" id="SSF49265">
    <property type="entry name" value="Fibronectin type III"/>
    <property type="match status" value="1"/>
</dbReference>
<feature type="domain" description="Galactose oxidase-like Early set" evidence="1">
    <location>
        <begin position="796"/>
        <end position="891"/>
    </location>
</feature>
<sequence>MFPVQSAASRRSRLLLPVLLFVALAWCALCGVWASASAALGHWSPPSTNPAFTFAEVHMVLLPGDGSPYDSRILMWGPLGHGAEVGWNDGAVGCGTFPYTLPVLSATWTPEVDIHCAGHAQLANGELLSAGGEDLGAFWGIDDSRTFQTGTLGSAGTWTGPPSRPLMQQARFYPSVTTLSDGRAVVTGGYRDEQAWFFGGRVDGNPPGTGVGDSLFRHARSSGGRWDPLVRPLATAAQAERPTPREGLTSVYLSDLSADVYFGGRDGAGAPINEQGSAWLLRRQDGQTLDADYKYQWDKLVLAAGSPIPAPRSEHTAIAVSATEMIVFGGTSTAGQELWRLYKDSFDQKWRWQAVTVTGTSGTGPTARFGHAAVYQQSDHRMIVFGGSDVLGGTPTDSRLFAFTFPSNTDFTQGSWSEILVAAGPAPESRRDHIMVVKDDDIAPEPGGPFLFVYGGHLGSGTSEATLWKLRLGTSPLPAWTQVTASGASPGPRANHAAFFDNRFGNGRLFIFGGEPAPSASVDKFVYAIEPFPISGAPTWVRAGEAPYRLSGHTAGGDPGGGMHARLPETYNRTANTWTTQSNSGWLLPPQTSALYPVQFLTPGSPLAGGAGRLIRVGPDPIGRYLDIPASGLASGWQSFANNDNGTFHPHTGVMYEPGKILVVGDEVTNAEIAKTFDADSIGTAGWLTREGVRRSRYLNLVILPNGQVLALGGLRTDGTAQKCPQLWTPSTGLWTSADTCDLEPDVINRNYHSTAILLPDGRVMTGGGSETGTEAQLKVFCPPYLFDGSGQPATRPQITSAPTSITYGEAFIIGKQVSDVIASACLIRPAATTHAFDQNQRFVPLAIETLPDGSGLRVVAPPRGSSAPPGYYLLFVINQNGVPAVAHWVQLGNCPTVPCDTGPPPKVNDLYVDIVGPTEIWLDWSAPGDDISPLSGSFDLRFASSSITTENAYAAATSVPVSSPDQNEPPVATAGYPMSYAKFNLAPCTQYSFALKTLDGANNWSPLSNQVSVSTTCDGGGGTFSAHRVGGEAADAPGAPLAAGAADATTASADSLPVTATLVTQTRLLASGAWQVSLHYATETDGLDPAATAVTVDRQDASGNRETVGQFTPEAATSLLGVCSLRERGRTAIPGVYQLAQVMPHLRSRSQDFVLTAAQHSRLGSLGERFVASGGGVDLAAGETLDLTYEPAGDTLSDAASWYLLVRRVGRASPYQFSQRPTADLALPDHFALRQNEPNPTGEATVLRFDLPVPSPVRLEVFDLLGRRVATLAQGNYPAGFHAVAWDLHDAGGSAVRPGVYVYRLVAGDFRARRKMSVLP</sequence>
<dbReference type="Gene3D" id="2.130.10.80">
    <property type="entry name" value="Galactose oxidase/kelch, beta-propeller"/>
    <property type="match status" value="2"/>
</dbReference>
<dbReference type="SUPFAM" id="SSF81296">
    <property type="entry name" value="E set domains"/>
    <property type="match status" value="1"/>
</dbReference>
<evidence type="ECO:0000313" key="3">
    <source>
        <dbReference type="Proteomes" id="UP000319771"/>
    </source>
</evidence>
<dbReference type="InterPro" id="IPR011043">
    <property type="entry name" value="Gal_Oxase/kelch_b-propeller"/>
</dbReference>
<name>A0A538UAC3_UNCEI</name>
<proteinExistence type="predicted"/>
<dbReference type="SUPFAM" id="SSF50965">
    <property type="entry name" value="Galactose oxidase, central domain"/>
    <property type="match status" value="2"/>
</dbReference>
<dbReference type="PANTHER" id="PTHR32208:SF21">
    <property type="entry name" value="LOW QUALITY PROTEIN: ALDEHYDE OXIDASE GLOX-LIKE"/>
    <property type="match status" value="1"/>
</dbReference>
<protein>
    <submittedName>
        <fullName evidence="2">DUF1929 domain-containing protein</fullName>
    </submittedName>
</protein>
<dbReference type="Pfam" id="PF24681">
    <property type="entry name" value="Kelch_KLHDC2_KLHL20_DRC7"/>
    <property type="match status" value="1"/>
</dbReference>
<accession>A0A538UAC3</accession>
<organism evidence="2 3">
    <name type="scientific">Eiseniibacteriota bacterium</name>
    <dbReference type="NCBI Taxonomy" id="2212470"/>
    <lineage>
        <taxon>Bacteria</taxon>
        <taxon>Candidatus Eiseniibacteriota</taxon>
    </lineage>
</organism>
<dbReference type="CDD" id="cd02851">
    <property type="entry name" value="E_set_GO_C"/>
    <property type="match status" value="1"/>
</dbReference>